<dbReference type="PANTHER" id="PTHR24238">
    <property type="entry name" value="G-PROTEIN COUPLED RECEPTOR"/>
    <property type="match status" value="1"/>
</dbReference>
<keyword evidence="5" id="KW-1133">Transmembrane helix</keyword>
<feature type="transmembrane region" description="Helical" evidence="5">
    <location>
        <begin position="262"/>
        <end position="280"/>
    </location>
</feature>
<evidence type="ECO:0008006" key="8">
    <source>
        <dbReference type="Google" id="ProtNLM"/>
    </source>
</evidence>
<gene>
    <name evidence="6" type="primary">Necator_chrV.g18657</name>
    <name evidence="6" type="ORF">RB195_013866</name>
</gene>
<accession>A0ABR1DXL1</accession>
<evidence type="ECO:0000256" key="3">
    <source>
        <dbReference type="ARBA" id="ARBA00023170"/>
    </source>
</evidence>
<evidence type="ECO:0000256" key="4">
    <source>
        <dbReference type="ARBA" id="ARBA00023224"/>
    </source>
</evidence>
<feature type="transmembrane region" description="Helical" evidence="5">
    <location>
        <begin position="75"/>
        <end position="98"/>
    </location>
</feature>
<dbReference type="PANTHER" id="PTHR24238:SF20">
    <property type="entry name" value="G_PROTEIN_RECEP_F1_2 DOMAIN-CONTAINING PROTEIN"/>
    <property type="match status" value="1"/>
</dbReference>
<dbReference type="SUPFAM" id="SSF81321">
    <property type="entry name" value="Family A G protein-coupled receptor-like"/>
    <property type="match status" value="1"/>
</dbReference>
<feature type="transmembrane region" description="Helical" evidence="5">
    <location>
        <begin position="150"/>
        <end position="169"/>
    </location>
</feature>
<dbReference type="Gene3D" id="1.20.1070.10">
    <property type="entry name" value="Rhodopsin 7-helix transmembrane proteins"/>
    <property type="match status" value="1"/>
</dbReference>
<comment type="caution">
    <text evidence="6">The sequence shown here is derived from an EMBL/GenBank/DDBJ whole genome shotgun (WGS) entry which is preliminary data.</text>
</comment>
<dbReference type="CDD" id="cd00637">
    <property type="entry name" value="7tm_classA_rhodopsin-like"/>
    <property type="match status" value="1"/>
</dbReference>
<evidence type="ECO:0000256" key="5">
    <source>
        <dbReference type="SAM" id="Phobius"/>
    </source>
</evidence>
<keyword evidence="7" id="KW-1185">Reference proteome</keyword>
<keyword evidence="2" id="KW-0297">G-protein coupled receptor</keyword>
<evidence type="ECO:0000313" key="7">
    <source>
        <dbReference type="Proteomes" id="UP001303046"/>
    </source>
</evidence>
<dbReference type="Proteomes" id="UP001303046">
    <property type="component" value="Unassembled WGS sequence"/>
</dbReference>
<keyword evidence="3" id="KW-0675">Receptor</keyword>
<evidence type="ECO:0000313" key="6">
    <source>
        <dbReference type="EMBL" id="KAK6755144.1"/>
    </source>
</evidence>
<feature type="transmembrane region" description="Helical" evidence="5">
    <location>
        <begin position="203"/>
        <end position="227"/>
    </location>
</feature>
<dbReference type="EMBL" id="JAVFWL010000005">
    <property type="protein sequence ID" value="KAK6755144.1"/>
    <property type="molecule type" value="Genomic_DNA"/>
</dbReference>
<feature type="transmembrane region" description="Helical" evidence="5">
    <location>
        <begin position="118"/>
        <end position="138"/>
    </location>
</feature>
<name>A0ABR1DXL1_NECAM</name>
<feature type="transmembrane region" description="Helical" evidence="5">
    <location>
        <begin position="38"/>
        <end position="63"/>
    </location>
</feature>
<evidence type="ECO:0000256" key="1">
    <source>
        <dbReference type="ARBA" id="ARBA00004141"/>
    </source>
</evidence>
<protein>
    <recommendedName>
        <fullName evidence="8">G-protein coupled receptors family 1 profile domain-containing protein</fullName>
    </recommendedName>
</protein>
<keyword evidence="5" id="KW-0812">Transmembrane</keyword>
<keyword evidence="5" id="KW-0472">Membrane</keyword>
<keyword evidence="4" id="KW-0807">Transducer</keyword>
<proteinExistence type="predicted"/>
<feature type="transmembrane region" description="Helical" evidence="5">
    <location>
        <begin position="292"/>
        <end position="312"/>
    </location>
</feature>
<comment type="subcellular location">
    <subcellularLocation>
        <location evidence="1">Membrane</location>
        <topology evidence="1">Multi-pass membrane protein</topology>
    </subcellularLocation>
</comment>
<organism evidence="6 7">
    <name type="scientific">Necator americanus</name>
    <name type="common">Human hookworm</name>
    <dbReference type="NCBI Taxonomy" id="51031"/>
    <lineage>
        <taxon>Eukaryota</taxon>
        <taxon>Metazoa</taxon>
        <taxon>Ecdysozoa</taxon>
        <taxon>Nematoda</taxon>
        <taxon>Chromadorea</taxon>
        <taxon>Rhabditida</taxon>
        <taxon>Rhabditina</taxon>
        <taxon>Rhabditomorpha</taxon>
        <taxon>Strongyloidea</taxon>
        <taxon>Ancylostomatidae</taxon>
        <taxon>Bunostominae</taxon>
        <taxon>Necator</taxon>
    </lineage>
</organism>
<evidence type="ECO:0000256" key="2">
    <source>
        <dbReference type="ARBA" id="ARBA00023040"/>
    </source>
</evidence>
<sequence>MKGLGGFEPPIDRAGTFNRYTALITFEKSEDLMLPSDAVAGLSLLLFGIVGICLFGLVTYSMLQMIGEIVGFRFLISQAVTDILLLIQFAVWPGITILCQNEILPVGVRWHVHIYLDFTWWAMVYHYTVVAWSRWAAVQWPNWFRVLPPSTCLCICAVPWLAGLTQSIVEHQFDWFVPLYFNPERYGMDSDWARYNGYGTNTYYMICNVVLMVLPFPLYAAALIKLFRRQTEKTIKARQRYARGAPQALLSVQRQMSIETRLLVPCIINTILFVVGQIFISQCSKHGKWMNWAVMVVFTANSLVNPLLYLFFSSVIRKGVVTACRDRLTLSAIYDYELRSSSGEQRASLIRMNRDATINSQLNRIPASR</sequence>
<reference evidence="6 7" key="1">
    <citation type="submission" date="2023-08" db="EMBL/GenBank/DDBJ databases">
        <title>A Necator americanus chromosomal reference genome.</title>
        <authorList>
            <person name="Ilik V."/>
            <person name="Petrzelkova K.J."/>
            <person name="Pardy F."/>
            <person name="Fuh T."/>
            <person name="Niatou-Singa F.S."/>
            <person name="Gouil Q."/>
            <person name="Baker L."/>
            <person name="Ritchie M.E."/>
            <person name="Jex A.R."/>
            <person name="Gazzola D."/>
            <person name="Li H."/>
            <person name="Toshio Fujiwara R."/>
            <person name="Zhan B."/>
            <person name="Aroian R.V."/>
            <person name="Pafco B."/>
            <person name="Schwarz E.M."/>
        </authorList>
    </citation>
    <scope>NUCLEOTIDE SEQUENCE [LARGE SCALE GENOMIC DNA]</scope>
    <source>
        <strain evidence="6 7">Aroian</strain>
        <tissue evidence="6">Whole animal</tissue>
    </source>
</reference>